<keyword evidence="1" id="KW-0808">Transferase</keyword>
<proteinExistence type="predicted"/>
<sequence>MDILYDHQMFAIQKFGGISRIFIELMRELSPNSDCSIHWHRGVKTDGYDISEYRDQLTGYGVIPKLPFTRINSINDTINKLSFQWFVHRFGKQYDIYHPTYYDSDLVEIVNPKKLVITIHDMIPEKFLSGQAKFQPLIKNKQQLVQEADLIFVASENSRNDLVELLGVNPKKTQVTYWASRIQDANECELPKDFRSQPYFLYVGTRSKYKNFEIVLKAFAASPKLRDNFKLVCFGGSCDFLESELRVMEDHNMRQNFIYLRGDDALLKTLYRNAQALIYTSRYEGFGLPPLEAMECQCPVICCLTSSLPEVVGDAASLFEPDSVDGLVNAMEIVVEDSEHRASMIEKGRQRAKLFTWEKTAQLTLDGYRSIRS</sequence>
<dbReference type="Pfam" id="PF13439">
    <property type="entry name" value="Glyco_transf_4"/>
    <property type="match status" value="1"/>
</dbReference>
<accession>A0A1D9G5Q0</accession>
<evidence type="ECO:0000313" key="4">
    <source>
        <dbReference type="EMBL" id="AOY82979.1"/>
    </source>
</evidence>
<dbReference type="Pfam" id="PF00534">
    <property type="entry name" value="Glycos_transf_1"/>
    <property type="match status" value="1"/>
</dbReference>
<feature type="domain" description="Glycosyltransferase subfamily 4-like N-terminal" evidence="3">
    <location>
        <begin position="15"/>
        <end position="177"/>
    </location>
</feature>
<dbReference type="GO" id="GO:0009103">
    <property type="term" value="P:lipopolysaccharide biosynthetic process"/>
    <property type="evidence" value="ECO:0007669"/>
    <property type="project" value="TreeGrafter"/>
</dbReference>
<feature type="domain" description="Glycosyl transferase family 1" evidence="2">
    <location>
        <begin position="196"/>
        <end position="351"/>
    </location>
</feature>
<dbReference type="Proteomes" id="UP000176944">
    <property type="component" value="Chromosome"/>
</dbReference>
<dbReference type="PANTHER" id="PTHR46401:SF2">
    <property type="entry name" value="GLYCOSYLTRANSFERASE WBBK-RELATED"/>
    <property type="match status" value="1"/>
</dbReference>
<protein>
    <submittedName>
        <fullName evidence="4">Glycosyltransferase family 1 protein</fullName>
    </submittedName>
</protein>
<evidence type="ECO:0000256" key="1">
    <source>
        <dbReference type="ARBA" id="ARBA00022679"/>
    </source>
</evidence>
<dbReference type="AlphaFoldDB" id="A0A1D9G5Q0"/>
<name>A0A1D9G5Q0_MOOP1</name>
<reference evidence="5" key="1">
    <citation type="submission" date="2016-10" db="EMBL/GenBank/DDBJ databases">
        <title>Comparative genomics uncovers the prolific and rare metabolic potential of the cyanobacterial genus Moorea.</title>
        <authorList>
            <person name="Leao T."/>
            <person name="Castelao G."/>
            <person name="Korobeynikov A."/>
            <person name="Monroe E.A."/>
            <person name="Podell S."/>
            <person name="Glukhov E."/>
            <person name="Allen E."/>
            <person name="Gerwick W.H."/>
            <person name="Gerwick L."/>
        </authorList>
    </citation>
    <scope>NUCLEOTIDE SEQUENCE [LARGE SCALE GENOMIC DNA]</scope>
    <source>
        <strain evidence="5">JHB</strain>
    </source>
</reference>
<evidence type="ECO:0000259" key="2">
    <source>
        <dbReference type="Pfam" id="PF00534"/>
    </source>
</evidence>
<dbReference type="EMBL" id="CP017708">
    <property type="protein sequence ID" value="AOY82979.1"/>
    <property type="molecule type" value="Genomic_DNA"/>
</dbReference>
<gene>
    <name evidence="4" type="ORF">BJP36_26760</name>
</gene>
<dbReference type="InterPro" id="IPR028098">
    <property type="entry name" value="Glyco_trans_4-like_N"/>
</dbReference>
<dbReference type="CDD" id="cd03809">
    <property type="entry name" value="GT4_MtfB-like"/>
    <property type="match status" value="1"/>
</dbReference>
<dbReference type="SUPFAM" id="SSF53756">
    <property type="entry name" value="UDP-Glycosyltransferase/glycogen phosphorylase"/>
    <property type="match status" value="1"/>
</dbReference>
<dbReference type="InterPro" id="IPR001296">
    <property type="entry name" value="Glyco_trans_1"/>
</dbReference>
<evidence type="ECO:0000259" key="3">
    <source>
        <dbReference type="Pfam" id="PF13439"/>
    </source>
</evidence>
<dbReference type="PANTHER" id="PTHR46401">
    <property type="entry name" value="GLYCOSYLTRANSFERASE WBBK-RELATED"/>
    <property type="match status" value="1"/>
</dbReference>
<evidence type="ECO:0000313" key="5">
    <source>
        <dbReference type="Proteomes" id="UP000176944"/>
    </source>
</evidence>
<dbReference type="Gene3D" id="3.40.50.2000">
    <property type="entry name" value="Glycogen Phosphorylase B"/>
    <property type="match status" value="2"/>
</dbReference>
<dbReference type="GO" id="GO:0016757">
    <property type="term" value="F:glycosyltransferase activity"/>
    <property type="evidence" value="ECO:0007669"/>
    <property type="project" value="InterPro"/>
</dbReference>
<organism evidence="4 5">
    <name type="scientific">Moorena producens (strain JHB)</name>
    <dbReference type="NCBI Taxonomy" id="1454205"/>
    <lineage>
        <taxon>Bacteria</taxon>
        <taxon>Bacillati</taxon>
        <taxon>Cyanobacteriota</taxon>
        <taxon>Cyanophyceae</taxon>
        <taxon>Coleofasciculales</taxon>
        <taxon>Coleofasciculaceae</taxon>
        <taxon>Moorena</taxon>
    </lineage>
</organism>